<organism evidence="11 12">
    <name type="scientific">Canis lupus dingo</name>
    <name type="common">dingo</name>
    <dbReference type="NCBI Taxonomy" id="286419"/>
    <lineage>
        <taxon>Eukaryota</taxon>
        <taxon>Metazoa</taxon>
        <taxon>Chordata</taxon>
        <taxon>Craniata</taxon>
        <taxon>Vertebrata</taxon>
        <taxon>Euteleostomi</taxon>
        <taxon>Mammalia</taxon>
        <taxon>Eutheria</taxon>
        <taxon>Laurasiatheria</taxon>
        <taxon>Carnivora</taxon>
        <taxon>Caniformia</taxon>
        <taxon>Canidae</taxon>
        <taxon>Canis</taxon>
    </lineage>
</organism>
<evidence type="ECO:0000259" key="10">
    <source>
        <dbReference type="PROSITE" id="PS50893"/>
    </source>
</evidence>
<keyword evidence="12" id="KW-1185">Reference proteome</keyword>
<dbReference type="Pfam" id="PF19055">
    <property type="entry name" value="ABC2_membrane_7"/>
    <property type="match status" value="1"/>
</dbReference>
<evidence type="ECO:0000256" key="9">
    <source>
        <dbReference type="SAM" id="Phobius"/>
    </source>
</evidence>
<dbReference type="Ensembl" id="ENSCAFT00020011505.1">
    <property type="protein sequence ID" value="ENSCAFP00020009905.1"/>
    <property type="gene ID" value="ENSCAFG00020007278.1"/>
</dbReference>
<keyword evidence="6" id="KW-0067">ATP-binding</keyword>
<dbReference type="GO" id="GO:0015562">
    <property type="term" value="F:efflux transmembrane transporter activity"/>
    <property type="evidence" value="ECO:0007669"/>
    <property type="project" value="UniProtKB-ARBA"/>
</dbReference>
<evidence type="ECO:0000256" key="7">
    <source>
        <dbReference type="ARBA" id="ARBA00022989"/>
    </source>
</evidence>
<dbReference type="InterPro" id="IPR013525">
    <property type="entry name" value="ABC2_TM"/>
</dbReference>
<dbReference type="Proteomes" id="UP000694391">
    <property type="component" value="Unplaced"/>
</dbReference>
<feature type="transmembrane region" description="Helical" evidence="9">
    <location>
        <begin position="458"/>
        <end position="480"/>
    </location>
</feature>
<dbReference type="GO" id="GO:0016324">
    <property type="term" value="C:apical plasma membrane"/>
    <property type="evidence" value="ECO:0007669"/>
    <property type="project" value="UniProtKB-ARBA"/>
</dbReference>
<dbReference type="Pfam" id="PF00005">
    <property type="entry name" value="ABC_tran"/>
    <property type="match status" value="1"/>
</dbReference>
<dbReference type="Pfam" id="PF01061">
    <property type="entry name" value="ABC2_membrane"/>
    <property type="match status" value="1"/>
</dbReference>
<evidence type="ECO:0000256" key="1">
    <source>
        <dbReference type="ARBA" id="ARBA00004141"/>
    </source>
</evidence>
<dbReference type="SUPFAM" id="SSF52540">
    <property type="entry name" value="P-loop containing nucleoside triphosphate hydrolases"/>
    <property type="match status" value="1"/>
</dbReference>
<dbReference type="GO" id="GO:0016887">
    <property type="term" value="F:ATP hydrolysis activity"/>
    <property type="evidence" value="ECO:0007669"/>
    <property type="project" value="InterPro"/>
</dbReference>
<keyword evidence="5" id="KW-0547">Nucleotide-binding</keyword>
<dbReference type="CDD" id="cd03213">
    <property type="entry name" value="ABCG_EPDR"/>
    <property type="match status" value="1"/>
</dbReference>
<feature type="transmembrane region" description="Helical" evidence="9">
    <location>
        <begin position="405"/>
        <end position="421"/>
    </location>
</feature>
<dbReference type="InterPro" id="IPR043926">
    <property type="entry name" value="ABCG_dom"/>
</dbReference>
<sequence>MFCVYSGVMRPGLNAILGPTGGGKSSLLDVLAARKDPHGLSGDVLINGAPRPANFKCNSGYVVQDDVVMGTLTVRENLQFSAALRLPTTMTSHEKNERINKVIQQLGLDKVADSKVGTQFIRGVSGGERKRTSIGMELITDPAILFLDEPTTGLDSSTANAVLLLLKRMSEQGRTIIFSIHQPRYSIFKLFDSLTLLAAGKLMFHGPAQEALGFFASVGYHCEPYNNPADFFLDVINGDSSAVGTHSGTPFIERIAEFYANSDFCRKTKEELDQLSKSQKRKSSAFKEITYATSFCQQLKWISKRSFKNLLGNPQASIAQIIVTVILGLVLGAIFYDLKNDSTGIQNRSGVLFFLTTNQCFSSVSAVELLVVEKKLFIHEYISGYYRVSSYFFGKLLSDLLPMRMLPSIIFTCIIYFLLGLKPVVEAFFIMMFTLMMVAYSASSMALAIAAGQSVVSIATLLMTITFVFMMIFSGLLVNLRTVGPWLSWLQYLSIPRYGYAALQYNEFLGQNFCPGVNVTTNNTCSYAICTGEEFLLNQGIELSPWGLWKNHVALGCMIVIFLTIAYLKLLFLKKYS</sequence>
<evidence type="ECO:0000256" key="3">
    <source>
        <dbReference type="ARBA" id="ARBA00022448"/>
    </source>
</evidence>
<gene>
    <name evidence="11" type="primary">ABCG2</name>
</gene>
<dbReference type="PROSITE" id="PS50893">
    <property type="entry name" value="ABC_TRANSPORTER_2"/>
    <property type="match status" value="1"/>
</dbReference>
<feature type="domain" description="ABC transporter" evidence="10">
    <location>
        <begin position="3"/>
        <end position="224"/>
    </location>
</feature>
<evidence type="ECO:0000256" key="2">
    <source>
        <dbReference type="ARBA" id="ARBA00005814"/>
    </source>
</evidence>
<accession>A0A8C0K4T3</accession>
<name>A0A8C0K4T3_CANLU</name>
<keyword evidence="4 9" id="KW-0812">Transmembrane</keyword>
<dbReference type="GO" id="GO:0008514">
    <property type="term" value="F:organic anion transmembrane transporter activity"/>
    <property type="evidence" value="ECO:0007669"/>
    <property type="project" value="UniProtKB-ARBA"/>
</dbReference>
<comment type="similarity">
    <text evidence="2">Belongs to the ABC transporter superfamily. ABCG family. Eye pigment precursor importer (TC 3.A.1.204) subfamily.</text>
</comment>
<reference evidence="11" key="1">
    <citation type="submission" date="2025-08" db="UniProtKB">
        <authorList>
            <consortium name="Ensembl"/>
        </authorList>
    </citation>
    <scope>IDENTIFICATION</scope>
</reference>
<dbReference type="InterPro" id="IPR003593">
    <property type="entry name" value="AAA+_ATPase"/>
</dbReference>
<keyword evidence="7 9" id="KW-1133">Transmembrane helix</keyword>
<feature type="transmembrane region" description="Helical" evidence="9">
    <location>
        <begin position="553"/>
        <end position="572"/>
    </location>
</feature>
<keyword evidence="3" id="KW-0813">Transport</keyword>
<dbReference type="InterPro" id="IPR027417">
    <property type="entry name" value="P-loop_NTPase"/>
</dbReference>
<evidence type="ECO:0000256" key="8">
    <source>
        <dbReference type="ARBA" id="ARBA00023136"/>
    </source>
</evidence>
<dbReference type="InterPro" id="IPR003439">
    <property type="entry name" value="ABC_transporter-like_ATP-bd"/>
</dbReference>
<dbReference type="FunFam" id="3.40.50.300:FF:000622">
    <property type="entry name" value="ATP-binding cassette sub-family G member 2"/>
    <property type="match status" value="1"/>
</dbReference>
<dbReference type="GO" id="GO:0005524">
    <property type="term" value="F:ATP binding"/>
    <property type="evidence" value="ECO:0007669"/>
    <property type="project" value="UniProtKB-KW"/>
</dbReference>
<dbReference type="PANTHER" id="PTHR19241">
    <property type="entry name" value="ATP-BINDING CASSETTE TRANSPORTER"/>
    <property type="match status" value="1"/>
</dbReference>
<dbReference type="AlphaFoldDB" id="A0A8C0K4T3"/>
<proteinExistence type="inferred from homology"/>
<dbReference type="Gene3D" id="3.40.50.300">
    <property type="entry name" value="P-loop containing nucleotide triphosphate hydrolases"/>
    <property type="match status" value="1"/>
</dbReference>
<comment type="subcellular location">
    <subcellularLocation>
        <location evidence="1">Membrane</location>
        <topology evidence="1">Multi-pass membrane protein</topology>
    </subcellularLocation>
</comment>
<feature type="transmembrane region" description="Helical" evidence="9">
    <location>
        <begin position="318"/>
        <end position="338"/>
    </location>
</feature>
<evidence type="ECO:0000256" key="5">
    <source>
        <dbReference type="ARBA" id="ARBA00022741"/>
    </source>
</evidence>
<evidence type="ECO:0000256" key="6">
    <source>
        <dbReference type="ARBA" id="ARBA00022840"/>
    </source>
</evidence>
<protein>
    <submittedName>
        <fullName evidence="11">ATP binding cassette subfamily G member 2 (JR blood group)</fullName>
    </submittedName>
</protein>
<dbReference type="GeneTree" id="ENSGT00940000162658"/>
<feature type="transmembrane region" description="Helical" evidence="9">
    <location>
        <begin position="427"/>
        <end position="451"/>
    </location>
</feature>
<evidence type="ECO:0000313" key="12">
    <source>
        <dbReference type="Proteomes" id="UP000694391"/>
    </source>
</evidence>
<reference evidence="11" key="2">
    <citation type="submission" date="2025-09" db="UniProtKB">
        <authorList>
            <consortium name="Ensembl"/>
        </authorList>
    </citation>
    <scope>IDENTIFICATION</scope>
</reference>
<dbReference type="SMART" id="SM00382">
    <property type="entry name" value="AAA"/>
    <property type="match status" value="1"/>
</dbReference>
<evidence type="ECO:0000256" key="4">
    <source>
        <dbReference type="ARBA" id="ARBA00022692"/>
    </source>
</evidence>
<evidence type="ECO:0000313" key="11">
    <source>
        <dbReference type="Ensembl" id="ENSCAFP00020009905.1"/>
    </source>
</evidence>
<keyword evidence="8 9" id="KW-0472">Membrane</keyword>
<dbReference type="GO" id="GO:0140359">
    <property type="term" value="F:ABC-type transporter activity"/>
    <property type="evidence" value="ECO:0007669"/>
    <property type="project" value="InterPro"/>
</dbReference>